<dbReference type="PROSITE" id="PS51330">
    <property type="entry name" value="DHFR_2"/>
    <property type="match status" value="1"/>
</dbReference>
<dbReference type="InterPro" id="IPR017925">
    <property type="entry name" value="DHFR_CS"/>
</dbReference>
<dbReference type="GO" id="GO:0004146">
    <property type="term" value="F:dihydrofolate reductase activity"/>
    <property type="evidence" value="ECO:0007669"/>
    <property type="project" value="UniProtKB-EC"/>
</dbReference>
<dbReference type="Gene3D" id="3.40.430.10">
    <property type="entry name" value="Dihydrofolate Reductase, subunit A"/>
    <property type="match status" value="1"/>
</dbReference>
<sequence length="166" mass="18170">MIVARARNGVIGVDGDLPWRLKGDLQFFKATTLGKPVIMGRKTWESLPFKPLKGRANLVVSRQHEFDAAGARVFPSIGVAIAAGRTIAHKTGADEVMIIGGGAIYRAAFEEVDVLYVTDVDAAPEGDTFFPQIDPSVWECVEETRQQADADNDHAFVMKKLVRKSK</sequence>
<dbReference type="SUPFAM" id="SSF53597">
    <property type="entry name" value="Dihydrofolate reductase-like"/>
    <property type="match status" value="1"/>
</dbReference>
<dbReference type="PROSITE" id="PS00075">
    <property type="entry name" value="DHFR_1"/>
    <property type="match status" value="1"/>
</dbReference>
<evidence type="ECO:0000313" key="11">
    <source>
        <dbReference type="EMBL" id="MFC7291872.1"/>
    </source>
</evidence>
<comment type="catalytic activity">
    <reaction evidence="8">
        <text>(6S)-5,6,7,8-tetrahydrofolate + NADP(+) = 7,8-dihydrofolate + NADPH + H(+)</text>
        <dbReference type="Rhea" id="RHEA:15009"/>
        <dbReference type="ChEBI" id="CHEBI:15378"/>
        <dbReference type="ChEBI" id="CHEBI:57451"/>
        <dbReference type="ChEBI" id="CHEBI:57453"/>
        <dbReference type="ChEBI" id="CHEBI:57783"/>
        <dbReference type="ChEBI" id="CHEBI:58349"/>
        <dbReference type="EC" id="1.5.1.3"/>
    </reaction>
</comment>
<dbReference type="CDD" id="cd00209">
    <property type="entry name" value="DHFR"/>
    <property type="match status" value="1"/>
</dbReference>
<dbReference type="PIRSF" id="PIRSF000194">
    <property type="entry name" value="DHFR"/>
    <property type="match status" value="1"/>
</dbReference>
<evidence type="ECO:0000256" key="7">
    <source>
        <dbReference type="ARBA" id="ARBA00025067"/>
    </source>
</evidence>
<name>A0ABW2ILU8_9PROT</name>
<evidence type="ECO:0000256" key="8">
    <source>
        <dbReference type="PIRNR" id="PIRNR000194"/>
    </source>
</evidence>
<dbReference type="InterPro" id="IPR024072">
    <property type="entry name" value="DHFR-like_dom_sf"/>
</dbReference>
<keyword evidence="6 8" id="KW-0560">Oxidoreductase</keyword>
<dbReference type="PRINTS" id="PR00070">
    <property type="entry name" value="DHFR"/>
</dbReference>
<keyword evidence="12" id="KW-1185">Reference proteome</keyword>
<evidence type="ECO:0000259" key="10">
    <source>
        <dbReference type="PROSITE" id="PS51330"/>
    </source>
</evidence>
<gene>
    <name evidence="11" type="ORF">ACFQS8_09615</name>
</gene>
<dbReference type="Proteomes" id="UP001596492">
    <property type="component" value="Unassembled WGS sequence"/>
</dbReference>
<evidence type="ECO:0000256" key="4">
    <source>
        <dbReference type="ARBA" id="ARBA00022563"/>
    </source>
</evidence>
<protein>
    <recommendedName>
        <fullName evidence="3 8">Dihydrofolate reductase</fullName>
        <ecNumber evidence="3 8">1.5.1.3</ecNumber>
    </recommendedName>
</protein>
<feature type="domain" description="DHFR" evidence="10">
    <location>
        <begin position="1"/>
        <end position="163"/>
    </location>
</feature>
<evidence type="ECO:0000256" key="3">
    <source>
        <dbReference type="ARBA" id="ARBA00012856"/>
    </source>
</evidence>
<dbReference type="EMBL" id="JBHTBR010000005">
    <property type="protein sequence ID" value="MFC7291872.1"/>
    <property type="molecule type" value="Genomic_DNA"/>
</dbReference>
<keyword evidence="5 8" id="KW-0521">NADP</keyword>
<dbReference type="InterPro" id="IPR012259">
    <property type="entry name" value="DHFR"/>
</dbReference>
<keyword evidence="4 8" id="KW-0554">One-carbon metabolism</keyword>
<organism evidence="11 12">
    <name type="scientific">Hirschia litorea</name>
    <dbReference type="NCBI Taxonomy" id="1199156"/>
    <lineage>
        <taxon>Bacteria</taxon>
        <taxon>Pseudomonadati</taxon>
        <taxon>Pseudomonadota</taxon>
        <taxon>Alphaproteobacteria</taxon>
        <taxon>Hyphomonadales</taxon>
        <taxon>Hyphomonadaceae</taxon>
        <taxon>Hirschia</taxon>
    </lineage>
</organism>
<comment type="caution">
    <text evidence="11">The sequence shown here is derived from an EMBL/GenBank/DDBJ whole genome shotgun (WGS) entry which is preliminary data.</text>
</comment>
<dbReference type="InterPro" id="IPR001796">
    <property type="entry name" value="DHFR_dom"/>
</dbReference>
<proteinExistence type="inferred from homology"/>
<dbReference type="EC" id="1.5.1.3" evidence="3 8"/>
<evidence type="ECO:0000313" key="12">
    <source>
        <dbReference type="Proteomes" id="UP001596492"/>
    </source>
</evidence>
<comment type="similarity">
    <text evidence="2 8 9">Belongs to the dihydrofolate reductase family.</text>
</comment>
<evidence type="ECO:0000256" key="2">
    <source>
        <dbReference type="ARBA" id="ARBA00009539"/>
    </source>
</evidence>
<dbReference type="PANTHER" id="PTHR48069:SF3">
    <property type="entry name" value="DIHYDROFOLATE REDUCTASE"/>
    <property type="match status" value="1"/>
</dbReference>
<evidence type="ECO:0000256" key="1">
    <source>
        <dbReference type="ARBA" id="ARBA00004903"/>
    </source>
</evidence>
<comment type="function">
    <text evidence="7 8">Key enzyme in folate metabolism. Catalyzes an essential reaction for de novo glycine and purine synthesis, and for DNA precursor synthesis.</text>
</comment>
<reference evidence="12" key="1">
    <citation type="journal article" date="2019" name="Int. J. Syst. Evol. Microbiol.">
        <title>The Global Catalogue of Microorganisms (GCM) 10K type strain sequencing project: providing services to taxonomists for standard genome sequencing and annotation.</title>
        <authorList>
            <consortium name="The Broad Institute Genomics Platform"/>
            <consortium name="The Broad Institute Genome Sequencing Center for Infectious Disease"/>
            <person name="Wu L."/>
            <person name="Ma J."/>
        </authorList>
    </citation>
    <scope>NUCLEOTIDE SEQUENCE [LARGE SCALE GENOMIC DNA]</scope>
    <source>
        <strain evidence="12">CCUG 51308</strain>
    </source>
</reference>
<dbReference type="Pfam" id="PF00186">
    <property type="entry name" value="DHFR_1"/>
    <property type="match status" value="1"/>
</dbReference>
<dbReference type="RefSeq" id="WP_382168594.1">
    <property type="nucleotide sequence ID" value="NZ_JBHTBR010000005.1"/>
</dbReference>
<dbReference type="PANTHER" id="PTHR48069">
    <property type="entry name" value="DIHYDROFOLATE REDUCTASE"/>
    <property type="match status" value="1"/>
</dbReference>
<evidence type="ECO:0000256" key="6">
    <source>
        <dbReference type="ARBA" id="ARBA00023002"/>
    </source>
</evidence>
<evidence type="ECO:0000256" key="9">
    <source>
        <dbReference type="RuleBase" id="RU004474"/>
    </source>
</evidence>
<accession>A0ABW2ILU8</accession>
<evidence type="ECO:0000256" key="5">
    <source>
        <dbReference type="ARBA" id="ARBA00022857"/>
    </source>
</evidence>
<comment type="pathway">
    <text evidence="1 8">Cofactor biosynthesis; tetrahydrofolate biosynthesis; 5,6,7,8-tetrahydrofolate from 7,8-dihydrofolate: step 1/1.</text>
</comment>